<evidence type="ECO:0000256" key="2">
    <source>
        <dbReference type="PIRNR" id="PIRNR006276"/>
    </source>
</evidence>
<dbReference type="InterPro" id="IPR006015">
    <property type="entry name" value="Universal_stress_UspA"/>
</dbReference>
<dbReference type="OrthoDB" id="5295044at2"/>
<dbReference type="PANTHER" id="PTHR46268:SF15">
    <property type="entry name" value="UNIVERSAL STRESS PROTEIN HP_0031"/>
    <property type="match status" value="1"/>
</dbReference>
<dbReference type="AlphaFoldDB" id="A0A4S5BY09"/>
<reference evidence="4 5" key="1">
    <citation type="submission" date="2019-04" db="EMBL/GenBank/DDBJ databases">
        <title>Lampropedia sp YIM MLB12 draf genome.</title>
        <authorList>
            <person name="Wang Y.-X."/>
        </authorList>
    </citation>
    <scope>NUCLEOTIDE SEQUENCE [LARGE SCALE GENOMIC DNA]</scope>
    <source>
        <strain evidence="4 5">YIM MLB12</strain>
    </source>
</reference>
<evidence type="ECO:0000259" key="3">
    <source>
        <dbReference type="Pfam" id="PF00582"/>
    </source>
</evidence>
<sequence>MYKHLLIPTDGGELSKKAISHGFDLAKLTGARVTILTVTPSYPVTYLEGSSVNNREFAETSERQWREEAQTAMASVLEEGQARGIATDVQVLSGDSISDLILQAASVDEVDLIVMASHGRKGFARLLLGSETQHVLTGAKVPVLVLR</sequence>
<comment type="caution">
    <text evidence="4">The sequence shown here is derived from an EMBL/GenBank/DDBJ whole genome shotgun (WGS) entry which is preliminary data.</text>
</comment>
<protein>
    <recommendedName>
        <fullName evidence="2">Universal stress protein</fullName>
    </recommendedName>
</protein>
<feature type="domain" description="UspA" evidence="3">
    <location>
        <begin position="1"/>
        <end position="147"/>
    </location>
</feature>
<evidence type="ECO:0000313" key="4">
    <source>
        <dbReference type="EMBL" id="THJ36333.1"/>
    </source>
</evidence>
<keyword evidence="2" id="KW-0963">Cytoplasm</keyword>
<dbReference type="Gene3D" id="3.40.50.620">
    <property type="entry name" value="HUPs"/>
    <property type="match status" value="1"/>
</dbReference>
<dbReference type="PANTHER" id="PTHR46268">
    <property type="entry name" value="STRESS RESPONSE PROTEIN NHAX"/>
    <property type="match status" value="1"/>
</dbReference>
<dbReference type="EMBL" id="SSWX01000001">
    <property type="protein sequence ID" value="THJ36333.1"/>
    <property type="molecule type" value="Genomic_DNA"/>
</dbReference>
<accession>A0A4S5BY09</accession>
<gene>
    <name evidence="4" type="ORF">E8K88_00005</name>
</gene>
<evidence type="ECO:0000313" key="5">
    <source>
        <dbReference type="Proteomes" id="UP000306236"/>
    </source>
</evidence>
<dbReference type="InterPro" id="IPR006016">
    <property type="entry name" value="UspA"/>
</dbReference>
<proteinExistence type="inferred from homology"/>
<evidence type="ECO:0000256" key="1">
    <source>
        <dbReference type="ARBA" id="ARBA00008791"/>
    </source>
</evidence>
<dbReference type="RefSeq" id="WP_136404592.1">
    <property type="nucleotide sequence ID" value="NZ_JARXRQ010000004.1"/>
</dbReference>
<comment type="similarity">
    <text evidence="1 2">Belongs to the universal stress protein A family.</text>
</comment>
<keyword evidence="5" id="KW-1185">Reference proteome</keyword>
<dbReference type="InterPro" id="IPR014729">
    <property type="entry name" value="Rossmann-like_a/b/a_fold"/>
</dbReference>
<dbReference type="PRINTS" id="PR01438">
    <property type="entry name" value="UNVRSLSTRESS"/>
</dbReference>
<dbReference type="PIRSF" id="PIRSF006276">
    <property type="entry name" value="UspA"/>
    <property type="match status" value="1"/>
</dbReference>
<dbReference type="SUPFAM" id="SSF52402">
    <property type="entry name" value="Adenine nucleotide alpha hydrolases-like"/>
    <property type="match status" value="1"/>
</dbReference>
<dbReference type="Pfam" id="PF00582">
    <property type="entry name" value="Usp"/>
    <property type="match status" value="1"/>
</dbReference>
<dbReference type="Proteomes" id="UP000306236">
    <property type="component" value="Unassembled WGS sequence"/>
</dbReference>
<dbReference type="GO" id="GO:0005737">
    <property type="term" value="C:cytoplasm"/>
    <property type="evidence" value="ECO:0007669"/>
    <property type="project" value="UniProtKB-SubCell"/>
</dbReference>
<name>A0A4S5BY09_9BURK</name>
<dbReference type="CDD" id="cd00293">
    <property type="entry name" value="USP-like"/>
    <property type="match status" value="1"/>
</dbReference>
<comment type="subcellular location">
    <subcellularLocation>
        <location evidence="2">Cytoplasm</location>
    </subcellularLocation>
</comment>
<organism evidence="4 5">
    <name type="scientific">Lampropedia aestuarii</name>
    <dbReference type="NCBI Taxonomy" id="2562762"/>
    <lineage>
        <taxon>Bacteria</taxon>
        <taxon>Pseudomonadati</taxon>
        <taxon>Pseudomonadota</taxon>
        <taxon>Betaproteobacteria</taxon>
        <taxon>Burkholderiales</taxon>
        <taxon>Comamonadaceae</taxon>
        <taxon>Lampropedia</taxon>
    </lineage>
</organism>